<comment type="caution">
    <text evidence="1">The sequence shown here is derived from an EMBL/GenBank/DDBJ whole genome shotgun (WGS) entry which is preliminary data.</text>
</comment>
<sequence length="373" mass="45199">MNYEDYEAFEHEPNELESGIMALVKSEVDRQVGTFKKDYEWYKTKYEEYNGKCLRLSNEHKELSKDLNKNLHQIEVLKKFKNLINEENFEKFLSFTSLKETGIKIDGMYSETIPLWFKLLMKYYDDKNTLITLMDLFEIKYENWIHTYKMPYEYNESEVDHFFDDLRNRYICNGCIFERNMGFFWQSINGVKGDTIKNMSGNRHFSNYVPWQLFLKNPLLTTDKYFNRILNSLKKKIDNSYYFYKIQDYQDITQEQALNMFELLPMNNLYDVHKRFVENNKEIIKHKPELAEIYKDKISDNQFSTFYYLNFPIEMQIKFVKRFGGDRVHTKFELIDKMDIPKEDKIKLLSEIAEKLFKENSRRPSMPSMPEDN</sequence>
<organism evidence="1 2">
    <name type="scientific">Paenibacillus vulneris</name>
    <dbReference type="NCBI Taxonomy" id="1133364"/>
    <lineage>
        <taxon>Bacteria</taxon>
        <taxon>Bacillati</taxon>
        <taxon>Bacillota</taxon>
        <taxon>Bacilli</taxon>
        <taxon>Bacillales</taxon>
        <taxon>Paenibacillaceae</taxon>
        <taxon>Paenibacillus</taxon>
    </lineage>
</organism>
<reference evidence="2" key="1">
    <citation type="journal article" date="2019" name="Int. J. Syst. Evol. Microbiol.">
        <title>The Global Catalogue of Microorganisms (GCM) 10K type strain sequencing project: providing services to taxonomists for standard genome sequencing and annotation.</title>
        <authorList>
            <consortium name="The Broad Institute Genomics Platform"/>
            <consortium name="The Broad Institute Genome Sequencing Center for Infectious Disease"/>
            <person name="Wu L."/>
            <person name="Ma J."/>
        </authorList>
    </citation>
    <scope>NUCLEOTIDE SEQUENCE [LARGE SCALE GENOMIC DNA]</scope>
    <source>
        <strain evidence="2">CCUG 53270</strain>
    </source>
</reference>
<name>A0ABW3UGG8_9BACL</name>
<evidence type="ECO:0000313" key="1">
    <source>
        <dbReference type="EMBL" id="MFD1219680.1"/>
    </source>
</evidence>
<accession>A0ABW3UGG8</accession>
<proteinExistence type="predicted"/>
<evidence type="ECO:0000313" key="2">
    <source>
        <dbReference type="Proteomes" id="UP001597180"/>
    </source>
</evidence>
<dbReference type="EMBL" id="JBHTLU010000012">
    <property type="protein sequence ID" value="MFD1219680.1"/>
    <property type="molecule type" value="Genomic_DNA"/>
</dbReference>
<dbReference type="RefSeq" id="WP_345594797.1">
    <property type="nucleotide sequence ID" value="NZ_BAABJG010000055.1"/>
</dbReference>
<gene>
    <name evidence="1" type="ORF">ACFQ4B_06090</name>
</gene>
<dbReference type="Proteomes" id="UP001597180">
    <property type="component" value="Unassembled WGS sequence"/>
</dbReference>
<protein>
    <submittedName>
        <fullName evidence="1">Uncharacterized protein</fullName>
    </submittedName>
</protein>
<keyword evidence="2" id="KW-1185">Reference proteome</keyword>